<evidence type="ECO:0000256" key="7">
    <source>
        <dbReference type="SAM" id="Phobius"/>
    </source>
</evidence>
<dbReference type="InterPro" id="IPR000917">
    <property type="entry name" value="Sulfatase_N"/>
</dbReference>
<accession>A0A2Z2P9H7</accession>
<dbReference type="GO" id="GO:0005886">
    <property type="term" value="C:plasma membrane"/>
    <property type="evidence" value="ECO:0007669"/>
    <property type="project" value="UniProtKB-SubCell"/>
</dbReference>
<dbReference type="SUPFAM" id="SSF53649">
    <property type="entry name" value="Alkaline phosphatase-like"/>
    <property type="match status" value="1"/>
</dbReference>
<gene>
    <name evidence="9" type="primary">ltaS1</name>
    <name evidence="9" type="ORF">IMCC3135_32495</name>
</gene>
<feature type="region of interest" description="Disordered" evidence="6">
    <location>
        <begin position="1"/>
        <end position="20"/>
    </location>
</feature>
<reference evidence="9 10" key="1">
    <citation type="submission" date="2016-12" db="EMBL/GenBank/DDBJ databases">
        <authorList>
            <person name="Song W.-J."/>
            <person name="Kurnit D.M."/>
        </authorList>
    </citation>
    <scope>NUCLEOTIDE SEQUENCE [LARGE SCALE GENOMIC DNA]</scope>
    <source>
        <strain evidence="9 10">IMCC3135</strain>
    </source>
</reference>
<dbReference type="CDD" id="cd16015">
    <property type="entry name" value="LTA_synthase"/>
    <property type="match status" value="1"/>
</dbReference>
<dbReference type="AlphaFoldDB" id="A0A2Z2P9H7"/>
<dbReference type="Gene3D" id="3.40.720.10">
    <property type="entry name" value="Alkaline Phosphatase, subunit A"/>
    <property type="match status" value="1"/>
</dbReference>
<dbReference type="InterPro" id="IPR017850">
    <property type="entry name" value="Alkaline_phosphatase_core_sf"/>
</dbReference>
<evidence type="ECO:0000259" key="8">
    <source>
        <dbReference type="Pfam" id="PF00884"/>
    </source>
</evidence>
<dbReference type="Pfam" id="PF00884">
    <property type="entry name" value="Sulfatase"/>
    <property type="match status" value="1"/>
</dbReference>
<evidence type="ECO:0000256" key="1">
    <source>
        <dbReference type="ARBA" id="ARBA00004651"/>
    </source>
</evidence>
<keyword evidence="5 7" id="KW-0472">Membrane</keyword>
<comment type="subcellular location">
    <subcellularLocation>
        <location evidence="1">Cell membrane</location>
        <topology evidence="1">Multi-pass membrane protein</topology>
    </subcellularLocation>
</comment>
<feature type="transmembrane region" description="Helical" evidence="7">
    <location>
        <begin position="138"/>
        <end position="158"/>
    </location>
</feature>
<feature type="domain" description="Sulfatase N-terminal" evidence="8">
    <location>
        <begin position="281"/>
        <end position="521"/>
    </location>
</feature>
<feature type="transmembrane region" description="Helical" evidence="7">
    <location>
        <begin position="165"/>
        <end position="183"/>
    </location>
</feature>
<keyword evidence="10" id="KW-1185">Reference proteome</keyword>
<evidence type="ECO:0000313" key="10">
    <source>
        <dbReference type="Proteomes" id="UP000250079"/>
    </source>
</evidence>
<sequence>MQRVNTDLAPTGTDDEPVGPFAQQNKTFLQKSLRMLARVLSVALFTLLITMACRYALESVFGLKLYSAFWLRDYLGNLGIALLAFILVQSRDKAMILTSVVVIAFQMANGAKLSVLGTPLSPDDLINIKNLFYLTDGWKRYALMLVAATPLLATLLLIPLKRRSAWVVLATLAGISFLITQYSEPLRVRLDERFGNSVWNQPDNFKRRGLALHIAQESIRTLAKVGKNPDQATIMAITSSLPVSPLILQASSTNTELGPDTGNTSNPASTVIEPAGETEPRNVHLIVLESFFDPMSLGPEWVSEDPFPASFRELWAQTGNTHALSPVFGGYTANAEFETLCGFPVTENAVFFEGWLRRQVPCLPAVLAKAGYQSVASHPNVPGFWNRTLAYKLVGFENYLSKSNFDLKDSVEGLLLDHSFYTQVDEQLAKIDTDRPFLNYMLTYHGHLPYPSNENYPDQIKPGPAGKDAILLNGYLNQIWYKSRDLMARLEKLRADDPNALIVMFGDHLPFLGPNYGVYTEAMNLPADRAQFTGDMLEYLVSTPLIVIDGEKGPLQLGKLPLYRLPSLILELLGKKADAGMLDWAQNPEGQLIRPVYGMHIDLQDGTATACPDDATAPASCETSANWLARTRLLIKDLFSGKQFSLSHSPSASPLNES</sequence>
<feature type="transmembrane region" description="Helical" evidence="7">
    <location>
        <begin position="95"/>
        <end position="118"/>
    </location>
</feature>
<keyword evidence="3 7" id="KW-0812">Transmembrane</keyword>
<evidence type="ECO:0000256" key="4">
    <source>
        <dbReference type="ARBA" id="ARBA00022989"/>
    </source>
</evidence>
<evidence type="ECO:0000256" key="6">
    <source>
        <dbReference type="SAM" id="MobiDB-lite"/>
    </source>
</evidence>
<dbReference type="EMBL" id="CP018632">
    <property type="protein sequence ID" value="ASJ76544.1"/>
    <property type="molecule type" value="Genomic_DNA"/>
</dbReference>
<evidence type="ECO:0000256" key="5">
    <source>
        <dbReference type="ARBA" id="ARBA00023136"/>
    </source>
</evidence>
<organism evidence="9 10">
    <name type="scientific">Granulosicoccus antarcticus IMCC3135</name>
    <dbReference type="NCBI Taxonomy" id="1192854"/>
    <lineage>
        <taxon>Bacteria</taxon>
        <taxon>Pseudomonadati</taxon>
        <taxon>Pseudomonadota</taxon>
        <taxon>Gammaproteobacteria</taxon>
        <taxon>Chromatiales</taxon>
        <taxon>Granulosicoccaceae</taxon>
        <taxon>Granulosicoccus</taxon>
    </lineage>
</organism>
<dbReference type="PANTHER" id="PTHR47371">
    <property type="entry name" value="LIPOTEICHOIC ACID SYNTHASE"/>
    <property type="match status" value="1"/>
</dbReference>
<keyword evidence="4 7" id="KW-1133">Transmembrane helix</keyword>
<evidence type="ECO:0000313" key="9">
    <source>
        <dbReference type="EMBL" id="ASJ76544.1"/>
    </source>
</evidence>
<dbReference type="PANTHER" id="PTHR47371:SF3">
    <property type="entry name" value="PHOSPHOGLYCEROL TRANSFERASE I"/>
    <property type="match status" value="1"/>
</dbReference>
<dbReference type="Proteomes" id="UP000250079">
    <property type="component" value="Chromosome"/>
</dbReference>
<feature type="transmembrane region" description="Helical" evidence="7">
    <location>
        <begin position="69"/>
        <end position="88"/>
    </location>
</feature>
<dbReference type="InterPro" id="IPR050448">
    <property type="entry name" value="OpgB/LTA_synthase_biosynth"/>
</dbReference>
<proteinExistence type="predicted"/>
<evidence type="ECO:0000256" key="2">
    <source>
        <dbReference type="ARBA" id="ARBA00022475"/>
    </source>
</evidence>
<protein>
    <submittedName>
        <fullName evidence="9">Lipoteichoic acid synthase 1</fullName>
    </submittedName>
</protein>
<keyword evidence="2" id="KW-1003">Cell membrane</keyword>
<evidence type="ECO:0000256" key="3">
    <source>
        <dbReference type="ARBA" id="ARBA00022692"/>
    </source>
</evidence>
<dbReference type="KEGG" id="gai:IMCC3135_32495"/>
<name>A0A2Z2P9H7_9GAMM</name>
<feature type="transmembrane region" description="Helical" evidence="7">
    <location>
        <begin position="35"/>
        <end position="57"/>
    </location>
</feature>